<evidence type="ECO:0000259" key="5">
    <source>
        <dbReference type="PROSITE" id="PS50977"/>
    </source>
</evidence>
<dbReference type="Pfam" id="PF00440">
    <property type="entry name" value="TetR_N"/>
    <property type="match status" value="1"/>
</dbReference>
<dbReference type="AlphaFoldDB" id="A0A372JNX1"/>
<reference evidence="6 7" key="1">
    <citation type="submission" date="2018-08" db="EMBL/GenBank/DDBJ databases">
        <title>Actinomadura jelena sp. nov., a novel Actinomycete isolated from soil in Chad.</title>
        <authorList>
            <person name="Shi L."/>
        </authorList>
    </citation>
    <scope>NUCLEOTIDE SEQUENCE [LARGE SCALE GENOMIC DNA]</scope>
    <source>
        <strain evidence="6 7">NEAU-G17</strain>
    </source>
</reference>
<keyword evidence="3" id="KW-0804">Transcription</keyword>
<keyword evidence="7" id="KW-1185">Reference proteome</keyword>
<dbReference type="InterPro" id="IPR001647">
    <property type="entry name" value="HTH_TetR"/>
</dbReference>
<dbReference type="PANTHER" id="PTHR30055">
    <property type="entry name" value="HTH-TYPE TRANSCRIPTIONAL REGULATOR RUTR"/>
    <property type="match status" value="1"/>
</dbReference>
<dbReference type="InterPro" id="IPR041347">
    <property type="entry name" value="MftR_C"/>
</dbReference>
<name>A0A372JNX1_9ACTN</name>
<evidence type="ECO:0000256" key="3">
    <source>
        <dbReference type="ARBA" id="ARBA00023163"/>
    </source>
</evidence>
<dbReference type="Pfam" id="PF17754">
    <property type="entry name" value="TetR_C_14"/>
    <property type="match status" value="1"/>
</dbReference>
<organism evidence="6 7">
    <name type="scientific">Actinomadura logoneensis</name>
    <dbReference type="NCBI Taxonomy" id="2293572"/>
    <lineage>
        <taxon>Bacteria</taxon>
        <taxon>Bacillati</taxon>
        <taxon>Actinomycetota</taxon>
        <taxon>Actinomycetes</taxon>
        <taxon>Streptosporangiales</taxon>
        <taxon>Thermomonosporaceae</taxon>
        <taxon>Actinomadura</taxon>
    </lineage>
</organism>
<protein>
    <submittedName>
        <fullName evidence="6">TetR family transcriptional regulator</fullName>
    </submittedName>
</protein>
<dbReference type="EMBL" id="QURH01000237">
    <property type="protein sequence ID" value="RFU41038.1"/>
    <property type="molecule type" value="Genomic_DNA"/>
</dbReference>
<dbReference type="GO" id="GO:0003700">
    <property type="term" value="F:DNA-binding transcription factor activity"/>
    <property type="evidence" value="ECO:0007669"/>
    <property type="project" value="TreeGrafter"/>
</dbReference>
<feature type="domain" description="HTH tetR-type" evidence="5">
    <location>
        <begin position="20"/>
        <end position="80"/>
    </location>
</feature>
<proteinExistence type="predicted"/>
<dbReference type="PANTHER" id="PTHR30055:SF238">
    <property type="entry name" value="MYCOFACTOCIN BIOSYNTHESIS TRANSCRIPTIONAL REGULATOR MFTR-RELATED"/>
    <property type="match status" value="1"/>
</dbReference>
<evidence type="ECO:0000313" key="6">
    <source>
        <dbReference type="EMBL" id="RFU41038.1"/>
    </source>
</evidence>
<keyword evidence="2 4" id="KW-0238">DNA-binding</keyword>
<dbReference type="Gene3D" id="1.10.357.10">
    <property type="entry name" value="Tetracycline Repressor, domain 2"/>
    <property type="match status" value="1"/>
</dbReference>
<dbReference type="InterPro" id="IPR050109">
    <property type="entry name" value="HTH-type_TetR-like_transc_reg"/>
</dbReference>
<gene>
    <name evidence="6" type="ORF">DZF91_13980</name>
</gene>
<dbReference type="PROSITE" id="PS50977">
    <property type="entry name" value="HTH_TETR_2"/>
    <property type="match status" value="1"/>
</dbReference>
<evidence type="ECO:0000256" key="4">
    <source>
        <dbReference type="PROSITE-ProRule" id="PRU00335"/>
    </source>
</evidence>
<sequence>MPLDVSGDLRSLPLRERKKLRTRKALAETALRLFVERGYDATTLDDLCDEVEVSKRTFFRTYPSKEDVALAADSDLWSAYLDDVAALDTEGPLVDALHAALHTTLAAMDADWDRRFLAARHLCDTVPALQAHSLRYCHDTTQALVDQVSAHHGVAPHDVHLRLAVELVVSAWRTASLAWTAEGGRGGRAALTERLTATFAELPAALTYAP</sequence>
<feature type="DNA-binding region" description="H-T-H motif" evidence="4">
    <location>
        <begin position="43"/>
        <end position="62"/>
    </location>
</feature>
<dbReference type="GO" id="GO:0000976">
    <property type="term" value="F:transcription cis-regulatory region binding"/>
    <property type="evidence" value="ECO:0007669"/>
    <property type="project" value="TreeGrafter"/>
</dbReference>
<evidence type="ECO:0000313" key="7">
    <source>
        <dbReference type="Proteomes" id="UP000261811"/>
    </source>
</evidence>
<evidence type="ECO:0000256" key="2">
    <source>
        <dbReference type="ARBA" id="ARBA00023125"/>
    </source>
</evidence>
<dbReference type="Proteomes" id="UP000261811">
    <property type="component" value="Unassembled WGS sequence"/>
</dbReference>
<keyword evidence="1" id="KW-0805">Transcription regulation</keyword>
<comment type="caution">
    <text evidence="6">The sequence shown here is derived from an EMBL/GenBank/DDBJ whole genome shotgun (WGS) entry which is preliminary data.</text>
</comment>
<evidence type="ECO:0000256" key="1">
    <source>
        <dbReference type="ARBA" id="ARBA00023015"/>
    </source>
</evidence>
<dbReference type="SUPFAM" id="SSF46689">
    <property type="entry name" value="Homeodomain-like"/>
    <property type="match status" value="1"/>
</dbReference>
<dbReference type="RefSeq" id="WP_117357904.1">
    <property type="nucleotide sequence ID" value="NZ_QURH01000237.1"/>
</dbReference>
<dbReference type="OrthoDB" id="3787664at2"/>
<accession>A0A372JNX1</accession>
<dbReference type="InterPro" id="IPR009057">
    <property type="entry name" value="Homeodomain-like_sf"/>
</dbReference>